<dbReference type="InterPro" id="IPR027417">
    <property type="entry name" value="P-loop_NTPase"/>
</dbReference>
<dbReference type="EMBL" id="CP017675">
    <property type="protein sequence ID" value="APB32810.1"/>
    <property type="molecule type" value="Genomic_DNA"/>
</dbReference>
<keyword evidence="4 8" id="KW-1133">Transmembrane helix</keyword>
<dbReference type="KEGG" id="glt:GlitD10_0498"/>
<protein>
    <submittedName>
        <fullName evidence="10">Small GTP-binding protein</fullName>
    </submittedName>
</protein>
<dbReference type="InterPro" id="IPR006073">
    <property type="entry name" value="GTP-bd"/>
</dbReference>
<feature type="coiled-coil region" evidence="7">
    <location>
        <begin position="84"/>
        <end position="111"/>
    </location>
</feature>
<comment type="subcellular location">
    <subcellularLocation>
        <location evidence="1">Membrane</location>
        <topology evidence="1">Multi-pass membrane protein</topology>
    </subcellularLocation>
</comment>
<keyword evidence="6 8" id="KW-0472">Membrane</keyword>
<evidence type="ECO:0000256" key="3">
    <source>
        <dbReference type="ARBA" id="ARBA00022741"/>
    </source>
</evidence>
<dbReference type="AlphaFoldDB" id="A0A1J0AA49"/>
<dbReference type="STRING" id="1188229.GlitD10_0498"/>
<evidence type="ECO:0000256" key="6">
    <source>
        <dbReference type="ARBA" id="ARBA00023136"/>
    </source>
</evidence>
<organism evidence="10 11">
    <name type="scientific">Gloeomargarita lithophora Alchichica-D10</name>
    <dbReference type="NCBI Taxonomy" id="1188229"/>
    <lineage>
        <taxon>Bacteria</taxon>
        <taxon>Bacillati</taxon>
        <taxon>Cyanobacteriota</taxon>
        <taxon>Cyanophyceae</taxon>
        <taxon>Gloeomargaritales</taxon>
        <taxon>Gloeomargaritaceae</taxon>
        <taxon>Gloeomargarita</taxon>
    </lineage>
</organism>
<feature type="domain" description="G" evidence="9">
    <location>
        <begin position="128"/>
        <end position="241"/>
    </location>
</feature>
<keyword evidence="3" id="KW-0547">Nucleotide-binding</keyword>
<sequence length="494" mass="53526">MRRWQWGLFLAGVVLTLVLGLGLTQNLLGLYTQILALGGATVANLLLGLFLLVLLGLVLTLGRIFWLVGRPVRPTPKRNPRQPHTAVSAQLADLAQQLAQIEDRITRQVLEAQYQELANQQARQPLRLVILGTASTGKTALVNTLLGRIAGEVAPSLGTTTTAQVYGLRLKGVPRRIELVDTPGLQEGSVAGASREMQAREWANQADLVILVVDNDLRQSEFQVLQHLRQLGKRVVLAFNKTDLYLAADQTALLTQIRQRVQGLLAPADVVAIASAPPSVTLATGEPYQPPADIERLLRRLAAILQAEGEDLIADNLLLQCQQLGAEAQAILDRQRQRQAAGIVERFQWIGAGVVWLTPLPGVDLLAQAAVQAQMVVELGQVYGCELSLAQGRELALSLVKTLTALGVVRGVASLVSRTLKATLGGYVITSAVQSISAAYLTRVAGLSFITYFQQNQSWGTGGMDGVVQTQMRSQEAGLPQFIQMAWQRIKPRN</sequence>
<keyword evidence="2 8" id="KW-0812">Transmembrane</keyword>
<dbReference type="RefSeq" id="WP_071453495.1">
    <property type="nucleotide sequence ID" value="NZ_CP017675.1"/>
</dbReference>
<keyword evidence="5" id="KW-0342">GTP-binding</keyword>
<evidence type="ECO:0000256" key="4">
    <source>
        <dbReference type="ARBA" id="ARBA00022989"/>
    </source>
</evidence>
<evidence type="ECO:0000313" key="10">
    <source>
        <dbReference type="EMBL" id="APB32810.1"/>
    </source>
</evidence>
<dbReference type="PANTHER" id="PTHR42714:SF2">
    <property type="entry name" value="TRNA MODIFICATION GTPASE GTPBP3, MITOCHONDRIAL"/>
    <property type="match status" value="1"/>
</dbReference>
<dbReference type="CDD" id="cd00880">
    <property type="entry name" value="Era_like"/>
    <property type="match status" value="1"/>
</dbReference>
<proteinExistence type="predicted"/>
<evidence type="ECO:0000313" key="11">
    <source>
        <dbReference type="Proteomes" id="UP000180235"/>
    </source>
</evidence>
<evidence type="ECO:0000256" key="5">
    <source>
        <dbReference type="ARBA" id="ARBA00023134"/>
    </source>
</evidence>
<accession>A0A1J0AA49</accession>
<dbReference type="GO" id="GO:0005525">
    <property type="term" value="F:GTP binding"/>
    <property type="evidence" value="ECO:0007669"/>
    <property type="project" value="UniProtKB-KW"/>
</dbReference>
<feature type="transmembrane region" description="Helical" evidence="8">
    <location>
        <begin position="48"/>
        <end position="68"/>
    </location>
</feature>
<keyword evidence="11" id="KW-1185">Reference proteome</keyword>
<dbReference type="Gene3D" id="3.40.50.300">
    <property type="entry name" value="P-loop containing nucleotide triphosphate hydrolases"/>
    <property type="match status" value="1"/>
</dbReference>
<evidence type="ECO:0000256" key="8">
    <source>
        <dbReference type="SAM" id="Phobius"/>
    </source>
</evidence>
<dbReference type="OrthoDB" id="467934at2"/>
<dbReference type="GO" id="GO:0016020">
    <property type="term" value="C:membrane"/>
    <property type="evidence" value="ECO:0007669"/>
    <property type="project" value="UniProtKB-SubCell"/>
</dbReference>
<dbReference type="PANTHER" id="PTHR42714">
    <property type="entry name" value="TRNA MODIFICATION GTPASE GTPBP3"/>
    <property type="match status" value="1"/>
</dbReference>
<evidence type="ECO:0000256" key="2">
    <source>
        <dbReference type="ARBA" id="ARBA00022692"/>
    </source>
</evidence>
<dbReference type="GO" id="GO:0002098">
    <property type="term" value="P:tRNA wobble uridine modification"/>
    <property type="evidence" value="ECO:0007669"/>
    <property type="project" value="TreeGrafter"/>
</dbReference>
<dbReference type="InterPro" id="IPR005225">
    <property type="entry name" value="Small_GTP-bd"/>
</dbReference>
<gene>
    <name evidence="10" type="ORF">GlitD10_0498</name>
</gene>
<evidence type="ECO:0000256" key="7">
    <source>
        <dbReference type="SAM" id="Coils"/>
    </source>
</evidence>
<dbReference type="InterPro" id="IPR021147">
    <property type="entry name" value="DUF697"/>
</dbReference>
<dbReference type="NCBIfam" id="TIGR00231">
    <property type="entry name" value="small_GTP"/>
    <property type="match status" value="1"/>
</dbReference>
<name>A0A1J0AA49_9CYAN</name>
<dbReference type="GO" id="GO:0005829">
    <property type="term" value="C:cytosol"/>
    <property type="evidence" value="ECO:0007669"/>
    <property type="project" value="TreeGrafter"/>
</dbReference>
<dbReference type="Pfam" id="PF05128">
    <property type="entry name" value="DUF697"/>
    <property type="match status" value="1"/>
</dbReference>
<dbReference type="GO" id="GO:0030488">
    <property type="term" value="P:tRNA methylation"/>
    <property type="evidence" value="ECO:0007669"/>
    <property type="project" value="TreeGrafter"/>
</dbReference>
<evidence type="ECO:0000256" key="1">
    <source>
        <dbReference type="ARBA" id="ARBA00004141"/>
    </source>
</evidence>
<keyword evidence="7" id="KW-0175">Coiled coil</keyword>
<dbReference type="Proteomes" id="UP000180235">
    <property type="component" value="Chromosome"/>
</dbReference>
<dbReference type="SUPFAM" id="SSF52540">
    <property type="entry name" value="P-loop containing nucleoside triphosphate hydrolases"/>
    <property type="match status" value="1"/>
</dbReference>
<evidence type="ECO:0000259" key="9">
    <source>
        <dbReference type="Pfam" id="PF01926"/>
    </source>
</evidence>
<dbReference type="Pfam" id="PF01926">
    <property type="entry name" value="MMR_HSR1"/>
    <property type="match status" value="1"/>
</dbReference>
<reference evidence="10 11" key="1">
    <citation type="submission" date="2016-10" db="EMBL/GenBank/DDBJ databases">
        <title>Description of Gloeomargarita lithophora gen. nov., sp. nov., a thylakoid-bearing basal-branching cyanobacterium with intracellular carbonates, and proposal for Gloeomargaritales ord. nov.</title>
        <authorList>
            <person name="Moreira D."/>
            <person name="Tavera R."/>
            <person name="Benzerara K."/>
            <person name="Skouri-Panet F."/>
            <person name="Couradeau E."/>
            <person name="Gerard E."/>
            <person name="Loussert C."/>
            <person name="Novelo E."/>
            <person name="Zivanovic Y."/>
            <person name="Lopez-Garcia P."/>
        </authorList>
    </citation>
    <scope>NUCLEOTIDE SEQUENCE [LARGE SCALE GENOMIC DNA]</scope>
    <source>
        <strain evidence="10 11">D10</strain>
    </source>
</reference>